<feature type="compositionally biased region" description="Basic and acidic residues" evidence="2">
    <location>
        <begin position="421"/>
        <end position="430"/>
    </location>
</feature>
<reference evidence="4" key="1">
    <citation type="journal article" date="2021" name="Sci. Rep.">
        <title>Diploid genomic architecture of Nitzschia inconspicua, an elite biomass production diatom.</title>
        <authorList>
            <person name="Oliver A."/>
            <person name="Podell S."/>
            <person name="Pinowska A."/>
            <person name="Traller J.C."/>
            <person name="Smith S.R."/>
            <person name="McClure R."/>
            <person name="Beliaev A."/>
            <person name="Bohutskyi P."/>
            <person name="Hill E.A."/>
            <person name="Rabines A."/>
            <person name="Zheng H."/>
            <person name="Allen L.Z."/>
            <person name="Kuo A."/>
            <person name="Grigoriev I.V."/>
            <person name="Allen A.E."/>
            <person name="Hazlebeck D."/>
            <person name="Allen E.E."/>
        </authorList>
    </citation>
    <scope>NUCLEOTIDE SEQUENCE</scope>
    <source>
        <strain evidence="4">Hildebrandi</strain>
    </source>
</reference>
<organism evidence="4 5">
    <name type="scientific">Nitzschia inconspicua</name>
    <dbReference type="NCBI Taxonomy" id="303405"/>
    <lineage>
        <taxon>Eukaryota</taxon>
        <taxon>Sar</taxon>
        <taxon>Stramenopiles</taxon>
        <taxon>Ochrophyta</taxon>
        <taxon>Bacillariophyta</taxon>
        <taxon>Bacillariophyceae</taxon>
        <taxon>Bacillariophycidae</taxon>
        <taxon>Bacillariales</taxon>
        <taxon>Bacillariaceae</taxon>
        <taxon>Nitzschia</taxon>
    </lineage>
</organism>
<dbReference type="Proteomes" id="UP000693970">
    <property type="component" value="Unassembled WGS sequence"/>
</dbReference>
<reference evidence="4" key="2">
    <citation type="submission" date="2021-04" db="EMBL/GenBank/DDBJ databases">
        <authorList>
            <person name="Podell S."/>
        </authorList>
    </citation>
    <scope>NUCLEOTIDE SEQUENCE</scope>
    <source>
        <strain evidence="4">Hildebrandi</strain>
    </source>
</reference>
<proteinExistence type="inferred from homology"/>
<dbReference type="GO" id="GO:0005634">
    <property type="term" value="C:nucleus"/>
    <property type="evidence" value="ECO:0007669"/>
    <property type="project" value="InterPro"/>
</dbReference>
<feature type="region of interest" description="Disordered" evidence="2">
    <location>
        <begin position="406"/>
        <end position="430"/>
    </location>
</feature>
<gene>
    <name evidence="3" type="ORF">IV203_017759</name>
    <name evidence="4" type="ORF">IV203_025928</name>
</gene>
<sequence>MTEAPQDSSSSSQTPPSACYKAAATASSNTSSASNGPVGGVPTSLEERILTEMDAAKDMKISELKMKLMAKGILTSTFCEKAEFVRAYAELVVKEQDKTSAGLTPDSTNNMSSWANKVSIDGDDSDDDDDHVDNDDDEPVSLPKSVIRRVDKLKELNDQRELLMKEYLVERAKLESKYNELSQPLYQQRKEIVIGTVNDNEESSDNDDEKEETIQGIPQFWVVALSQMPVTAELIAEPDVDCLGYLQDITCSDYENGEGFTLTFHFAPNDYFENSTLTKTYDVPNLLTADEPILKNVEGCEIHWKSGKSLMFTDVSKQQRGKGKNAGQVRTVTRKEKSESFFHFFTPPKMPSIEAMNEEEAVKIEAAFEEDYDVAQAIRSHIVPKAVMWFAGDAMEKEMEAAMQGMEWPPGAGTAAPPPSGDEKPECQQS</sequence>
<dbReference type="PANTHER" id="PTHR11875">
    <property type="entry name" value="TESTIS-SPECIFIC Y-ENCODED PROTEIN"/>
    <property type="match status" value="1"/>
</dbReference>
<protein>
    <submittedName>
        <fullName evidence="4">Nucleosome assembly protein NAP</fullName>
    </submittedName>
</protein>
<evidence type="ECO:0000313" key="5">
    <source>
        <dbReference type="Proteomes" id="UP000693970"/>
    </source>
</evidence>
<dbReference type="EMBL" id="JAGRRH010000071">
    <property type="protein sequence ID" value="KAG7337882.1"/>
    <property type="molecule type" value="Genomic_DNA"/>
</dbReference>
<dbReference type="OrthoDB" id="27325at2759"/>
<dbReference type="EMBL" id="JAGRRH010000012">
    <property type="protein sequence ID" value="KAG7362262.1"/>
    <property type="molecule type" value="Genomic_DNA"/>
</dbReference>
<accession>A0A9K3PWD8</accession>
<dbReference type="InterPro" id="IPR002164">
    <property type="entry name" value="NAP_family"/>
</dbReference>
<feature type="region of interest" description="Disordered" evidence="2">
    <location>
        <begin position="100"/>
        <end position="143"/>
    </location>
</feature>
<evidence type="ECO:0000256" key="2">
    <source>
        <dbReference type="SAM" id="MobiDB-lite"/>
    </source>
</evidence>
<dbReference type="AlphaFoldDB" id="A0A9K3PWD8"/>
<feature type="region of interest" description="Disordered" evidence="2">
    <location>
        <begin position="1"/>
        <end position="45"/>
    </location>
</feature>
<feature type="compositionally biased region" description="Polar residues" evidence="2">
    <location>
        <begin position="100"/>
        <end position="116"/>
    </location>
</feature>
<evidence type="ECO:0000256" key="1">
    <source>
        <dbReference type="RuleBase" id="RU003876"/>
    </source>
</evidence>
<feature type="compositionally biased region" description="Acidic residues" evidence="2">
    <location>
        <begin position="121"/>
        <end position="139"/>
    </location>
</feature>
<evidence type="ECO:0000313" key="3">
    <source>
        <dbReference type="EMBL" id="KAG7337882.1"/>
    </source>
</evidence>
<keyword evidence="5" id="KW-1185">Reference proteome</keyword>
<evidence type="ECO:0000313" key="4">
    <source>
        <dbReference type="EMBL" id="KAG7362262.1"/>
    </source>
</evidence>
<dbReference type="Pfam" id="PF00956">
    <property type="entry name" value="NAP"/>
    <property type="match status" value="1"/>
</dbReference>
<dbReference type="GO" id="GO:0006334">
    <property type="term" value="P:nucleosome assembly"/>
    <property type="evidence" value="ECO:0007669"/>
    <property type="project" value="InterPro"/>
</dbReference>
<comment type="caution">
    <text evidence="4">The sequence shown here is derived from an EMBL/GenBank/DDBJ whole genome shotgun (WGS) entry which is preliminary data.</text>
</comment>
<name>A0A9K3PWD8_9STRA</name>
<comment type="similarity">
    <text evidence="1">Belongs to the nucleosome assembly protein (NAP) family.</text>
</comment>
<feature type="compositionally biased region" description="Low complexity" evidence="2">
    <location>
        <begin position="22"/>
        <end position="35"/>
    </location>
</feature>